<feature type="signal peptide" evidence="1">
    <location>
        <begin position="1"/>
        <end position="23"/>
    </location>
</feature>
<keyword evidence="3" id="KW-1185">Reference proteome</keyword>
<organism evidence="2 3">
    <name type="scientific">Extensimonas vulgaris</name>
    <dbReference type="NCBI Taxonomy" id="1031594"/>
    <lineage>
        <taxon>Bacteria</taxon>
        <taxon>Pseudomonadati</taxon>
        <taxon>Pseudomonadota</taxon>
        <taxon>Betaproteobacteria</taxon>
        <taxon>Burkholderiales</taxon>
        <taxon>Comamonadaceae</taxon>
        <taxon>Extensimonas</taxon>
    </lineage>
</organism>
<dbReference type="AlphaFoldDB" id="A0A369AF74"/>
<evidence type="ECO:0000313" key="2">
    <source>
        <dbReference type="EMBL" id="RCX07831.1"/>
    </source>
</evidence>
<reference evidence="2 3" key="1">
    <citation type="submission" date="2018-07" db="EMBL/GenBank/DDBJ databases">
        <title>Genomic Encyclopedia of Type Strains, Phase IV (KMG-IV): sequencing the most valuable type-strain genomes for metagenomic binning, comparative biology and taxonomic classification.</title>
        <authorList>
            <person name="Goeker M."/>
        </authorList>
    </citation>
    <scope>NUCLEOTIDE SEQUENCE [LARGE SCALE GENOMIC DNA]</scope>
    <source>
        <strain evidence="2 3">DSM 100911</strain>
    </source>
</reference>
<feature type="chain" id="PRO_5016875846" evidence="1">
    <location>
        <begin position="24"/>
        <end position="314"/>
    </location>
</feature>
<comment type="caution">
    <text evidence="2">The sequence shown here is derived from an EMBL/GenBank/DDBJ whole genome shotgun (WGS) entry which is preliminary data.</text>
</comment>
<dbReference type="Proteomes" id="UP000252174">
    <property type="component" value="Unassembled WGS sequence"/>
</dbReference>
<accession>A0A369AF74</accession>
<name>A0A369AF74_9BURK</name>
<gene>
    <name evidence="2" type="ORF">DFR45_11118</name>
</gene>
<protein>
    <submittedName>
        <fullName evidence="2">Uncharacterized protein</fullName>
    </submittedName>
</protein>
<evidence type="ECO:0000313" key="3">
    <source>
        <dbReference type="Proteomes" id="UP000252174"/>
    </source>
</evidence>
<proteinExistence type="predicted"/>
<keyword evidence="1" id="KW-0732">Signal</keyword>
<evidence type="ECO:0000256" key="1">
    <source>
        <dbReference type="SAM" id="SignalP"/>
    </source>
</evidence>
<dbReference type="EMBL" id="QPJU01000011">
    <property type="protein sequence ID" value="RCX07831.1"/>
    <property type="molecule type" value="Genomic_DNA"/>
</dbReference>
<sequence>MMMRMISRISVGLLFSIYSFGFAAEPFVSSNVVASEDTDHNRVRGVMLGVGVRTSPDDDYDKFGIRHGMYQFSAPGFSLHGNADVFFGARTLELDSGRKIKAEAELGQIRLSDEKSHAIGAAQISADLQGVNYELRFERNIVDSENSLRNGVTYNATTVALDYPVSERLNVAGVLGWIDFSDNNNRPLGRMKLSYVVSEEQGLAAYVRGRLYRDSNAYSGNYFSPEHYAEYLLGASVRRRIPALRGVLSAYAEYGQERVDGSNSSVYAWQIRYQSVIQQPLRMDVSVGRQTTAGTGGGPGYRYQYARADFIIPF</sequence>